<evidence type="ECO:0000313" key="3">
    <source>
        <dbReference type="Proteomes" id="UP000005240"/>
    </source>
</evidence>
<evidence type="ECO:0000313" key="2">
    <source>
        <dbReference type="EnsemblFungi" id="PTTG_28213-t43_1-p1"/>
    </source>
</evidence>
<accession>A0A180GDS5</accession>
<dbReference type="EnsemblFungi" id="PTTG_28213-t43_1">
    <property type="protein sequence ID" value="PTTG_28213-t43_1-p1"/>
    <property type="gene ID" value="PTTG_28213"/>
</dbReference>
<dbReference type="AlphaFoldDB" id="A0A180GDS5"/>
<name>A0A180GDS5_PUCT1</name>
<reference evidence="2 3" key="3">
    <citation type="journal article" date="2017" name="G3 (Bethesda)">
        <title>Comparative analysis highlights variable genome content of wheat rusts and divergence of the mating loci.</title>
        <authorList>
            <person name="Cuomo C.A."/>
            <person name="Bakkeren G."/>
            <person name="Khalil H.B."/>
            <person name="Panwar V."/>
            <person name="Joly D."/>
            <person name="Linning R."/>
            <person name="Sakthikumar S."/>
            <person name="Song X."/>
            <person name="Adiconis X."/>
            <person name="Fan L."/>
            <person name="Goldberg J.M."/>
            <person name="Levin J.Z."/>
            <person name="Young S."/>
            <person name="Zeng Q."/>
            <person name="Anikster Y."/>
            <person name="Bruce M."/>
            <person name="Wang M."/>
            <person name="Yin C."/>
            <person name="McCallum B."/>
            <person name="Szabo L.J."/>
            <person name="Hulbert S."/>
            <person name="Chen X."/>
            <person name="Fellers J.P."/>
        </authorList>
    </citation>
    <scope>NUCLEOTIDE SEQUENCE</scope>
    <source>
        <strain evidence="2">isolate 1-1 / race 1 (BBBD)</strain>
        <strain evidence="3">Isolate 1-1 / race 1 (BBBD)</strain>
    </source>
</reference>
<reference evidence="2" key="4">
    <citation type="submission" date="2025-05" db="UniProtKB">
        <authorList>
            <consortium name="EnsemblFungi"/>
        </authorList>
    </citation>
    <scope>IDENTIFICATION</scope>
    <source>
        <strain evidence="2">isolate 1-1 / race 1 (BBBD)</strain>
    </source>
</reference>
<dbReference type="VEuPathDB" id="FungiDB:PTTG_28213"/>
<gene>
    <name evidence="1" type="ORF">PTTG_28213</name>
</gene>
<dbReference type="EMBL" id="ADAS02000094">
    <property type="protein sequence ID" value="OAV90805.1"/>
    <property type="molecule type" value="Genomic_DNA"/>
</dbReference>
<reference evidence="1" key="2">
    <citation type="submission" date="2016-05" db="EMBL/GenBank/DDBJ databases">
        <title>Comparative analysis highlights variable genome content of wheat rusts and divergence of the mating loci.</title>
        <authorList>
            <person name="Cuomo C.A."/>
            <person name="Bakkeren G."/>
            <person name="Szabo L."/>
            <person name="Khalil H."/>
            <person name="Joly D."/>
            <person name="Goldberg J."/>
            <person name="Young S."/>
            <person name="Zeng Q."/>
            <person name="Fellers J."/>
        </authorList>
    </citation>
    <scope>NUCLEOTIDE SEQUENCE [LARGE SCALE GENOMIC DNA]</scope>
    <source>
        <strain evidence="1">1-1 BBBD Race 1</strain>
    </source>
</reference>
<dbReference type="Proteomes" id="UP000005240">
    <property type="component" value="Unassembled WGS sequence"/>
</dbReference>
<proteinExistence type="predicted"/>
<sequence>MELGVLILISCSISRWEANQFPVHQAQIGTGDYHLALFLANTTTLVLVQGSANPIYFGIVKVVPADTANIQYGRVGAGMPLPDGVRAHTLRQARHLPQGPHHPLPGPLRPLVLTNNGKKVPLNHAAVPVAKAHMRYKEDRNPTIPDLLKD</sequence>
<protein>
    <submittedName>
        <fullName evidence="1 2">Uncharacterized protein</fullName>
    </submittedName>
</protein>
<evidence type="ECO:0000313" key="1">
    <source>
        <dbReference type="EMBL" id="OAV90805.1"/>
    </source>
</evidence>
<keyword evidence="3" id="KW-1185">Reference proteome</keyword>
<organism evidence="1">
    <name type="scientific">Puccinia triticina (isolate 1-1 / race 1 (BBBD))</name>
    <name type="common">Brown leaf rust fungus</name>
    <dbReference type="NCBI Taxonomy" id="630390"/>
    <lineage>
        <taxon>Eukaryota</taxon>
        <taxon>Fungi</taxon>
        <taxon>Dikarya</taxon>
        <taxon>Basidiomycota</taxon>
        <taxon>Pucciniomycotina</taxon>
        <taxon>Pucciniomycetes</taxon>
        <taxon>Pucciniales</taxon>
        <taxon>Pucciniaceae</taxon>
        <taxon>Puccinia</taxon>
    </lineage>
</organism>
<reference evidence="1" key="1">
    <citation type="submission" date="2009-11" db="EMBL/GenBank/DDBJ databases">
        <authorList>
            <consortium name="The Broad Institute Genome Sequencing Platform"/>
            <person name="Ward D."/>
            <person name="Feldgarden M."/>
            <person name="Earl A."/>
            <person name="Young S.K."/>
            <person name="Zeng Q."/>
            <person name="Koehrsen M."/>
            <person name="Alvarado L."/>
            <person name="Berlin A."/>
            <person name="Bochicchio J."/>
            <person name="Borenstein D."/>
            <person name="Chapman S.B."/>
            <person name="Chen Z."/>
            <person name="Engels R."/>
            <person name="Freedman E."/>
            <person name="Gellesch M."/>
            <person name="Goldberg J."/>
            <person name="Griggs A."/>
            <person name="Gujja S."/>
            <person name="Heilman E."/>
            <person name="Heiman D."/>
            <person name="Hepburn T."/>
            <person name="Howarth C."/>
            <person name="Jen D."/>
            <person name="Larson L."/>
            <person name="Lewis B."/>
            <person name="Mehta T."/>
            <person name="Park D."/>
            <person name="Pearson M."/>
            <person name="Roberts A."/>
            <person name="Saif S."/>
            <person name="Shea T."/>
            <person name="Shenoy N."/>
            <person name="Sisk P."/>
            <person name="Stolte C."/>
            <person name="Sykes S."/>
            <person name="Thomson T."/>
            <person name="Walk T."/>
            <person name="White J."/>
            <person name="Yandava C."/>
            <person name="Izard J."/>
            <person name="Baranova O.V."/>
            <person name="Blanton J.M."/>
            <person name="Tanner A.C."/>
            <person name="Dewhirst F.E."/>
            <person name="Haas B."/>
            <person name="Nusbaum C."/>
            <person name="Birren B."/>
        </authorList>
    </citation>
    <scope>NUCLEOTIDE SEQUENCE [LARGE SCALE GENOMIC DNA]</scope>
    <source>
        <strain evidence="1">1-1 BBBD Race 1</strain>
    </source>
</reference>